<keyword evidence="3" id="KW-1185">Reference proteome</keyword>
<feature type="transmembrane region" description="Helical" evidence="1">
    <location>
        <begin position="12"/>
        <end position="30"/>
    </location>
</feature>
<dbReference type="AlphaFoldDB" id="A0AAE0SEF3"/>
<reference evidence="2" key="3">
    <citation type="submission" date="2023-05" db="EMBL/GenBank/DDBJ databases">
        <authorList>
            <person name="Smith C.H."/>
        </authorList>
    </citation>
    <scope>NUCLEOTIDE SEQUENCE</scope>
    <source>
        <strain evidence="2">CHS0354</strain>
        <tissue evidence="2">Mantle</tissue>
    </source>
</reference>
<name>A0AAE0SEF3_9BIVA</name>
<keyword evidence="1" id="KW-1133">Transmembrane helix</keyword>
<keyword evidence="1" id="KW-0472">Membrane</keyword>
<dbReference type="Proteomes" id="UP001195483">
    <property type="component" value="Unassembled WGS sequence"/>
</dbReference>
<evidence type="ECO:0000313" key="3">
    <source>
        <dbReference type="Proteomes" id="UP001195483"/>
    </source>
</evidence>
<keyword evidence="1" id="KW-0812">Transmembrane</keyword>
<evidence type="ECO:0000256" key="1">
    <source>
        <dbReference type="SAM" id="Phobius"/>
    </source>
</evidence>
<gene>
    <name evidence="2" type="ORF">CHS0354_041218</name>
</gene>
<dbReference type="EMBL" id="JAEAOA010002345">
    <property type="protein sequence ID" value="KAK3590164.1"/>
    <property type="molecule type" value="Genomic_DNA"/>
</dbReference>
<reference evidence="2" key="2">
    <citation type="journal article" date="2021" name="Genome Biol. Evol.">
        <title>Developing a high-quality reference genome for a parasitic bivalve with doubly uniparental inheritance (Bivalvia: Unionida).</title>
        <authorList>
            <person name="Smith C.H."/>
        </authorList>
    </citation>
    <scope>NUCLEOTIDE SEQUENCE</scope>
    <source>
        <strain evidence="2">CHS0354</strain>
        <tissue evidence="2">Mantle</tissue>
    </source>
</reference>
<sequence>MHLHCSSNKTRRMVEVINLWTTIMFLALIFQNHRSCKTGDQDKRWVPHMCYNTCAANARQWFSVQSNSMTFAVPMIWMWPNYHISNCCSRMVPSARKRVKEEK</sequence>
<accession>A0AAE0SEF3</accession>
<comment type="caution">
    <text evidence="2">The sequence shown here is derived from an EMBL/GenBank/DDBJ whole genome shotgun (WGS) entry which is preliminary data.</text>
</comment>
<evidence type="ECO:0000313" key="2">
    <source>
        <dbReference type="EMBL" id="KAK3590164.1"/>
    </source>
</evidence>
<organism evidence="2 3">
    <name type="scientific">Potamilus streckersoni</name>
    <dbReference type="NCBI Taxonomy" id="2493646"/>
    <lineage>
        <taxon>Eukaryota</taxon>
        <taxon>Metazoa</taxon>
        <taxon>Spiralia</taxon>
        <taxon>Lophotrochozoa</taxon>
        <taxon>Mollusca</taxon>
        <taxon>Bivalvia</taxon>
        <taxon>Autobranchia</taxon>
        <taxon>Heteroconchia</taxon>
        <taxon>Palaeoheterodonta</taxon>
        <taxon>Unionida</taxon>
        <taxon>Unionoidea</taxon>
        <taxon>Unionidae</taxon>
        <taxon>Ambleminae</taxon>
        <taxon>Lampsilini</taxon>
        <taxon>Potamilus</taxon>
    </lineage>
</organism>
<protein>
    <submittedName>
        <fullName evidence="2">Uncharacterized protein</fullName>
    </submittedName>
</protein>
<proteinExistence type="predicted"/>
<reference evidence="2" key="1">
    <citation type="journal article" date="2021" name="Genome Biol. Evol.">
        <title>A High-Quality Reference Genome for a Parasitic Bivalve with Doubly Uniparental Inheritance (Bivalvia: Unionida).</title>
        <authorList>
            <person name="Smith C.H."/>
        </authorList>
    </citation>
    <scope>NUCLEOTIDE SEQUENCE</scope>
    <source>
        <strain evidence="2">CHS0354</strain>
    </source>
</reference>